<comment type="caution">
    <text evidence="1">The sequence shown here is derived from an EMBL/GenBank/DDBJ whole genome shotgun (WGS) entry which is preliminary data.</text>
</comment>
<reference evidence="1 2" key="1">
    <citation type="submission" date="2019-07" db="EMBL/GenBank/DDBJ databases">
        <title>The First High-Quality Draft Genome Sequence of the Causal Agent of the Current Panama Disease Epidemic.</title>
        <authorList>
            <person name="Warmington R.J."/>
            <person name="Kay W."/>
            <person name="Jeffries A."/>
            <person name="Bebber D."/>
            <person name="Moore K."/>
            <person name="Studholme D.J."/>
        </authorList>
    </citation>
    <scope>NUCLEOTIDE SEQUENCE [LARGE SCALE GENOMIC DNA]</scope>
    <source>
        <strain evidence="1 2">TR4</strain>
    </source>
</reference>
<sequence length="59" mass="6700">MRSKLPNCLQPLFSPATENMTLDINTLNNHPAKTKDLPTRQCHAARTGRAILQTFRHQT</sequence>
<dbReference type="EMBL" id="VMNF01000008">
    <property type="protein sequence ID" value="TXC03079.1"/>
    <property type="molecule type" value="Genomic_DNA"/>
</dbReference>
<accession>A0A5C6SYE8</accession>
<evidence type="ECO:0000313" key="1">
    <source>
        <dbReference type="EMBL" id="TXC03079.1"/>
    </source>
</evidence>
<evidence type="ECO:0000313" key="2">
    <source>
        <dbReference type="Proteomes" id="UP000321331"/>
    </source>
</evidence>
<proteinExistence type="predicted"/>
<dbReference type="Proteomes" id="UP000321331">
    <property type="component" value="Unassembled WGS sequence"/>
</dbReference>
<name>A0A5C6SYE8_FUSOC</name>
<organism evidence="1 2">
    <name type="scientific">Fusarium oxysporum f. sp. cubense</name>
    <dbReference type="NCBI Taxonomy" id="61366"/>
    <lineage>
        <taxon>Eukaryota</taxon>
        <taxon>Fungi</taxon>
        <taxon>Dikarya</taxon>
        <taxon>Ascomycota</taxon>
        <taxon>Pezizomycotina</taxon>
        <taxon>Sordariomycetes</taxon>
        <taxon>Hypocreomycetidae</taxon>
        <taxon>Hypocreales</taxon>
        <taxon>Nectriaceae</taxon>
        <taxon>Fusarium</taxon>
        <taxon>Fusarium oxysporum species complex</taxon>
    </lineage>
</organism>
<gene>
    <name evidence="1" type="ORF">FocTR4_00015631</name>
</gene>
<dbReference type="AlphaFoldDB" id="A0A5C6SYE8"/>
<protein>
    <submittedName>
        <fullName evidence="1">Uncharacterized protein</fullName>
    </submittedName>
</protein>